<gene>
    <name evidence="1" type="ORF">AMD02_01945</name>
</gene>
<sequence length="195" mass="22361">MQLPYLNIQTTNAKTGRHSERPPLTIKQHAPDLQIYQQHVDLIHISQRAAKLYIDQQQAFAESNLQTPLRLTGEIVAEAKRKYMDHLAKRRQQGDQMMKIENGRGGKVLSHLAKVNSESPPKQLVTVNMPRSAFSIKFHYEPGELTFSVPSNTIDIHVTRREPEITIPRWETKAYVKQKESIRFQAVGVSVNKEL</sequence>
<dbReference type="EMBL" id="LILD01000001">
    <property type="protein sequence ID" value="KOO37741.1"/>
    <property type="molecule type" value="Genomic_DNA"/>
</dbReference>
<accession>A0A4Y7WXL7</accession>
<dbReference type="PATRIC" id="fig|136160.3.peg.594"/>
<reference evidence="1" key="1">
    <citation type="submission" date="2015-08" db="EMBL/GenBank/DDBJ databases">
        <title>Complete DNA Sequence of Pseudomonas syringae pv. actinidiae, the Causal Agent of Kiwifruit Canker Disease.</title>
        <authorList>
            <person name="Rikkerink E.H.A."/>
            <person name="Fineran P.C."/>
        </authorList>
    </citation>
    <scope>NUCLEOTIDE SEQUENCE</scope>
    <source>
        <strain evidence="1">DSM 13666</strain>
    </source>
</reference>
<evidence type="ECO:0000313" key="1">
    <source>
        <dbReference type="EMBL" id="KOO37741.1"/>
    </source>
</evidence>
<accession>A0A0M0KFZ3</accession>
<dbReference type="AlphaFoldDB" id="A0A0M0KFZ3"/>
<comment type="caution">
    <text evidence="1">The sequence shown here is derived from an EMBL/GenBank/DDBJ whole genome shotgun (WGS) entry which is preliminary data.</text>
</comment>
<organism evidence="1">
    <name type="scientific">Halalkalibacterium halodurans</name>
    <name type="common">Bacillus halodurans</name>
    <dbReference type="NCBI Taxonomy" id="86665"/>
    <lineage>
        <taxon>Bacteria</taxon>
        <taxon>Bacillati</taxon>
        <taxon>Bacillota</taxon>
        <taxon>Bacilli</taxon>
        <taxon>Bacillales</taxon>
        <taxon>Bacillaceae</taxon>
        <taxon>Halalkalibacterium (ex Joshi et al. 2022)</taxon>
    </lineage>
</organism>
<proteinExistence type="predicted"/>
<dbReference type="Pfam" id="PF20074">
    <property type="entry name" value="DUF6470"/>
    <property type="match status" value="1"/>
</dbReference>
<dbReference type="InterPro" id="IPR045527">
    <property type="entry name" value="DUF6470"/>
</dbReference>
<protein>
    <submittedName>
        <fullName evidence="1">Uncharacterized protein</fullName>
    </submittedName>
</protein>
<dbReference type="RefSeq" id="WP_010899747.1">
    <property type="nucleotide sequence ID" value="NZ_CP040441.1"/>
</dbReference>
<dbReference type="GeneID" id="87599148"/>
<name>A0A0M0KFZ3_ALKHA</name>